<evidence type="ECO:0000256" key="3">
    <source>
        <dbReference type="SAM" id="Coils"/>
    </source>
</evidence>
<evidence type="ECO:0000313" key="7">
    <source>
        <dbReference type="Proteomes" id="UP000075880"/>
    </source>
</evidence>
<feature type="coiled-coil region" evidence="3">
    <location>
        <begin position="1158"/>
        <end position="1185"/>
    </location>
</feature>
<feature type="compositionally biased region" description="Basic and acidic residues" evidence="4">
    <location>
        <begin position="785"/>
        <end position="806"/>
    </location>
</feature>
<feature type="region of interest" description="Disordered" evidence="4">
    <location>
        <begin position="1014"/>
        <end position="1067"/>
    </location>
</feature>
<feature type="coiled-coil region" evidence="3">
    <location>
        <begin position="264"/>
        <end position="312"/>
    </location>
</feature>
<protein>
    <recommendedName>
        <fullName evidence="5">Centrosomin N-terminal motif 1 domain-containing protein</fullName>
    </recommendedName>
</protein>
<name>A0AAG5CRW6_ANOAO</name>
<evidence type="ECO:0000256" key="1">
    <source>
        <dbReference type="ARBA" id="ARBA00004496"/>
    </source>
</evidence>
<feature type="compositionally biased region" description="Polar residues" evidence="4">
    <location>
        <begin position="587"/>
        <end position="606"/>
    </location>
</feature>
<dbReference type="InterPro" id="IPR042791">
    <property type="entry name" value="CDK5RAP2"/>
</dbReference>
<dbReference type="GO" id="GO:0008017">
    <property type="term" value="F:microtubule binding"/>
    <property type="evidence" value="ECO:0007669"/>
    <property type="project" value="TreeGrafter"/>
</dbReference>
<reference evidence="6" key="1">
    <citation type="submission" date="2024-04" db="UniProtKB">
        <authorList>
            <consortium name="EnsemblMetazoa"/>
        </authorList>
    </citation>
    <scope>IDENTIFICATION</scope>
    <source>
        <strain evidence="6">EBRO</strain>
    </source>
</reference>
<feature type="region of interest" description="Disordered" evidence="4">
    <location>
        <begin position="574"/>
        <end position="606"/>
    </location>
</feature>
<feature type="compositionally biased region" description="Basic and acidic residues" evidence="4">
    <location>
        <begin position="1020"/>
        <end position="1036"/>
    </location>
</feature>
<evidence type="ECO:0000313" key="6">
    <source>
        <dbReference type="EnsemblMetazoa" id="ENSAATROPP001572"/>
    </source>
</evidence>
<feature type="region of interest" description="Disordered" evidence="4">
    <location>
        <begin position="626"/>
        <end position="648"/>
    </location>
</feature>
<keyword evidence="7" id="KW-1185">Reference proteome</keyword>
<dbReference type="GO" id="GO:0005737">
    <property type="term" value="C:cytoplasm"/>
    <property type="evidence" value="ECO:0007669"/>
    <property type="project" value="UniProtKB-SubCell"/>
</dbReference>
<dbReference type="GO" id="GO:0007099">
    <property type="term" value="P:centriole replication"/>
    <property type="evidence" value="ECO:0007669"/>
    <property type="project" value="TreeGrafter"/>
</dbReference>
<evidence type="ECO:0000256" key="4">
    <source>
        <dbReference type="SAM" id="MobiDB-lite"/>
    </source>
</evidence>
<organism evidence="6 7">
    <name type="scientific">Anopheles atroparvus</name>
    <name type="common">European mosquito</name>
    <dbReference type="NCBI Taxonomy" id="41427"/>
    <lineage>
        <taxon>Eukaryota</taxon>
        <taxon>Metazoa</taxon>
        <taxon>Ecdysozoa</taxon>
        <taxon>Arthropoda</taxon>
        <taxon>Hexapoda</taxon>
        <taxon>Insecta</taxon>
        <taxon>Pterygota</taxon>
        <taxon>Neoptera</taxon>
        <taxon>Endopterygota</taxon>
        <taxon>Diptera</taxon>
        <taxon>Nematocera</taxon>
        <taxon>Culicoidea</taxon>
        <taxon>Culicidae</taxon>
        <taxon>Anophelinae</taxon>
        <taxon>Anopheles</taxon>
    </lineage>
</organism>
<accession>A0AAG5CRW6</accession>
<dbReference type="InterPro" id="IPR012943">
    <property type="entry name" value="Cnn_1N"/>
</dbReference>
<feature type="coiled-coil region" evidence="3">
    <location>
        <begin position="129"/>
        <end position="195"/>
    </location>
</feature>
<dbReference type="GO" id="GO:0043015">
    <property type="term" value="F:gamma-tubulin binding"/>
    <property type="evidence" value="ECO:0007669"/>
    <property type="project" value="TreeGrafter"/>
</dbReference>
<dbReference type="GO" id="GO:0090266">
    <property type="term" value="P:regulation of mitotic cell cycle spindle assembly checkpoint"/>
    <property type="evidence" value="ECO:0007669"/>
    <property type="project" value="TreeGrafter"/>
</dbReference>
<dbReference type="EnsemblMetazoa" id="ENSAATROPT001632">
    <property type="protein sequence ID" value="ENSAATROPP001572"/>
    <property type="gene ID" value="ENSAATROPG001293"/>
</dbReference>
<feature type="region of interest" description="Disordered" evidence="4">
    <location>
        <begin position="778"/>
        <end position="806"/>
    </location>
</feature>
<dbReference type="GO" id="GO:0000242">
    <property type="term" value="C:pericentriolar material"/>
    <property type="evidence" value="ECO:0007669"/>
    <property type="project" value="TreeGrafter"/>
</dbReference>
<dbReference type="Pfam" id="PF07989">
    <property type="entry name" value="Cnn_1N"/>
    <property type="match status" value="1"/>
</dbReference>
<dbReference type="PANTHER" id="PTHR46930:SF1">
    <property type="entry name" value="CDK5 REGULATORY SUBUNIT-ASSOCIATED PROTEIN 2"/>
    <property type="match status" value="1"/>
</dbReference>
<dbReference type="GO" id="GO:0035371">
    <property type="term" value="C:microtubule plus-end"/>
    <property type="evidence" value="ECO:0007669"/>
    <property type="project" value="TreeGrafter"/>
</dbReference>
<dbReference type="GO" id="GO:0007059">
    <property type="term" value="P:chromosome segregation"/>
    <property type="evidence" value="ECO:0007669"/>
    <property type="project" value="TreeGrafter"/>
</dbReference>
<feature type="domain" description="Centrosomin N-terminal motif 1" evidence="5">
    <location>
        <begin position="68"/>
        <end position="158"/>
    </location>
</feature>
<dbReference type="GO" id="GO:0000132">
    <property type="term" value="P:establishment of mitotic spindle orientation"/>
    <property type="evidence" value="ECO:0007669"/>
    <property type="project" value="TreeGrafter"/>
</dbReference>
<dbReference type="GO" id="GO:0046600">
    <property type="term" value="P:negative regulation of centriole replication"/>
    <property type="evidence" value="ECO:0007669"/>
    <property type="project" value="TreeGrafter"/>
</dbReference>
<keyword evidence="2" id="KW-0963">Cytoplasm</keyword>
<dbReference type="PANTHER" id="PTHR46930">
    <property type="entry name" value="CDK5 REGULATORY SUBUNIT-ASSOCIATED PROTEIN 2"/>
    <property type="match status" value="1"/>
</dbReference>
<dbReference type="GO" id="GO:0097431">
    <property type="term" value="C:mitotic spindle pole"/>
    <property type="evidence" value="ECO:0007669"/>
    <property type="project" value="TreeGrafter"/>
</dbReference>
<comment type="subcellular location">
    <subcellularLocation>
        <location evidence="1">Cytoplasm</location>
    </subcellularLocation>
</comment>
<proteinExistence type="predicted"/>
<evidence type="ECO:0000256" key="2">
    <source>
        <dbReference type="ARBA" id="ARBA00022490"/>
    </source>
</evidence>
<dbReference type="Proteomes" id="UP000075880">
    <property type="component" value="Unassembled WGS sequence"/>
</dbReference>
<dbReference type="AlphaFoldDB" id="A0AAG5CRW6"/>
<sequence>MSSGTSKLSTSLDESQLSQVRECLASFTENRSPGLPQDATMDNSYAMGFRSPSINALTGHGSPVQVRSLRENEEEISTLRKDNFNLKLRIYFLEQRAGMCPDAETPGLGVTTSSSTSGTSCDGNYLKQNIDLKVEVESLRRELHEKQELLCQAAKAIELLEESHRKTEEKHREMVADLNNRIESHLLEIKSLEKMGAELQRLNHELQHSVGRAATNDEEGAGFVRASARDAVGESLLDFLDTVQQHSEMSVQEKLKALEMDSVVRQCQERNEELSRQVEQLQAVIDEKTVTISQLEVQLGELRFENAEIREKLEELPSQADVEIERLKKQIFDIRAELAEKLCVLDDTETKLKEKTVDCMKSCKLVEKLVKTITEQDKEIAKLKRNSNISLPSEHGTTGANSSLHEVIEIVDQDRKPVGQAEYDALVQRAKLLQQKNDTLIHKLCGGGGDHRNDRNIIIKQLNDELIQAREEAEKAQKWRKECADLCAISTLRLEELAGFLDSLLKNKELVGTLSMDRRRAIRKAVDRSLDLSRSLNMSISVTGFSLVGNNSLAQLSCLSGYLEQSTVEPSGAAIVPDEDDKENRTSNHGPSKGQESGGATTTPQTKQMIETLRAENRALRGELFEHQQQQLRNKRRESKERKPAPVAIEPISDSEAWSEPDRDVSLARIGLEDNSTLLRQKQSPAAGIVVPGSILSSSGTGGVAMLELSSTSDNETAAGGTGGGARKAISVTEFKQLQDTVTMLNGELRAKDNTIEHIEARLAELDDELQQERTRLANVESEADENRQASAHWEREAQNSREKAERATERLVVLESDIQLKDVQIEKLRKEREQAAVDLRVAEMKLDTMRTEYDDMQQRHKREQEAMLAQQQKQLDALRHSLTESFQNEMQLKQQSFDTALAQNYISKNIHQEKLRELDELHYRLEDAHNDLASMARAEEGLRAQLAEGERMVVAMKRSLDEATLHASKVAVERTKALNEKRQLEADLGRARDDLEQLKCEKNELNHRLQAAMEQAAKATHDHSTSTSMRLRDGRNSSSATDEELTGRRRLENSSPDLGIESDPGRLSNVELMAGATAKPSSAGSPQQRPLLRTLELTKSMSNLLLNPTLEVKTEDGESSKGPCEAEKTTIVKHDCAKIEADYTELRRRYKETRRCLTQAYDNIKLANKRKEQLEVDIKQQIHKTRDVLRTVHSNMDPGSERR</sequence>
<keyword evidence="3" id="KW-0175">Coiled coil</keyword>
<evidence type="ECO:0000259" key="5">
    <source>
        <dbReference type="Pfam" id="PF07989"/>
    </source>
</evidence>
<dbReference type="GO" id="GO:0001578">
    <property type="term" value="P:microtubule bundle formation"/>
    <property type="evidence" value="ECO:0007669"/>
    <property type="project" value="TreeGrafter"/>
</dbReference>